<feature type="signal peptide" evidence="1">
    <location>
        <begin position="1"/>
        <end position="18"/>
    </location>
</feature>
<evidence type="ECO:0000313" key="2">
    <source>
        <dbReference type="EMBL" id="KAK7085870.1"/>
    </source>
</evidence>
<dbReference type="InterPro" id="IPR011024">
    <property type="entry name" value="G_crystallin-like"/>
</dbReference>
<dbReference type="EMBL" id="JAXCGZ010000519">
    <property type="protein sequence ID" value="KAK7085870.1"/>
    <property type="molecule type" value="Genomic_DNA"/>
</dbReference>
<dbReference type="Proteomes" id="UP001381693">
    <property type="component" value="Unassembled WGS sequence"/>
</dbReference>
<reference evidence="2 3" key="1">
    <citation type="submission" date="2023-11" db="EMBL/GenBank/DDBJ databases">
        <title>Halocaridina rubra genome assembly.</title>
        <authorList>
            <person name="Smith C."/>
        </authorList>
    </citation>
    <scope>NUCLEOTIDE SEQUENCE [LARGE SCALE GENOMIC DNA]</scope>
    <source>
        <strain evidence="2">EP-1</strain>
        <tissue evidence="2">Whole</tissue>
    </source>
</reference>
<evidence type="ECO:0000313" key="3">
    <source>
        <dbReference type="Proteomes" id="UP001381693"/>
    </source>
</evidence>
<gene>
    <name evidence="2" type="ORF">SK128_006193</name>
</gene>
<feature type="chain" id="PRO_5043037815" evidence="1">
    <location>
        <begin position="19"/>
        <end position="213"/>
    </location>
</feature>
<sequence length="213" mass="23717">MMMFTLAIVFSLALAVNGVGFNITLYSGLDQTGASLLLLEPNHDLGTIGFEDVTKSICGYGAWLLYEDPNYSDGQFTHLLVTPFYACENLPDTRQDKVSSVRFIGTGNFYNEVLTLYEHPEGAGGEYLVVRDEDNLFNFNDVTSTVAVTGNSSWTLYHDQYYEGSSVCVVPSNIENSDVFFGYFSIDDLGFQNDQVSSVRKGCFSADIKYFEF</sequence>
<evidence type="ECO:0000256" key="1">
    <source>
        <dbReference type="SAM" id="SignalP"/>
    </source>
</evidence>
<comment type="caution">
    <text evidence="2">The sequence shown here is derived from an EMBL/GenBank/DDBJ whole genome shotgun (WGS) entry which is preliminary data.</text>
</comment>
<organism evidence="2 3">
    <name type="scientific">Halocaridina rubra</name>
    <name type="common">Hawaiian red shrimp</name>
    <dbReference type="NCBI Taxonomy" id="373956"/>
    <lineage>
        <taxon>Eukaryota</taxon>
        <taxon>Metazoa</taxon>
        <taxon>Ecdysozoa</taxon>
        <taxon>Arthropoda</taxon>
        <taxon>Crustacea</taxon>
        <taxon>Multicrustacea</taxon>
        <taxon>Malacostraca</taxon>
        <taxon>Eumalacostraca</taxon>
        <taxon>Eucarida</taxon>
        <taxon>Decapoda</taxon>
        <taxon>Pleocyemata</taxon>
        <taxon>Caridea</taxon>
        <taxon>Atyoidea</taxon>
        <taxon>Atyidae</taxon>
        <taxon>Halocaridina</taxon>
    </lineage>
</organism>
<dbReference type="Gene3D" id="2.60.20.10">
    <property type="entry name" value="Crystallins"/>
    <property type="match status" value="2"/>
</dbReference>
<keyword evidence="3" id="KW-1185">Reference proteome</keyword>
<dbReference type="AlphaFoldDB" id="A0AAN9AFM1"/>
<protein>
    <submittedName>
        <fullName evidence="2">Uncharacterized protein</fullName>
    </submittedName>
</protein>
<accession>A0AAN9AFM1</accession>
<proteinExistence type="predicted"/>
<keyword evidence="1" id="KW-0732">Signal</keyword>
<dbReference type="SUPFAM" id="SSF49695">
    <property type="entry name" value="gamma-Crystallin-like"/>
    <property type="match status" value="2"/>
</dbReference>
<name>A0AAN9AFM1_HALRR</name>